<evidence type="ECO:0000256" key="2">
    <source>
        <dbReference type="ARBA" id="ARBA00004370"/>
    </source>
</evidence>
<evidence type="ECO:0000256" key="3">
    <source>
        <dbReference type="ARBA" id="ARBA00012438"/>
    </source>
</evidence>
<keyword evidence="6 12" id="KW-0418">Kinase</keyword>
<evidence type="ECO:0000256" key="4">
    <source>
        <dbReference type="ARBA" id="ARBA00022553"/>
    </source>
</evidence>
<comment type="subcellular location">
    <subcellularLocation>
        <location evidence="2">Membrane</location>
    </subcellularLocation>
</comment>
<accession>A0A109BB46</accession>
<evidence type="ECO:0000256" key="7">
    <source>
        <dbReference type="ARBA" id="ARBA00023012"/>
    </source>
</evidence>
<evidence type="ECO:0000313" key="12">
    <source>
        <dbReference type="EMBL" id="KWT65511.1"/>
    </source>
</evidence>
<dbReference type="PROSITE" id="PS50885">
    <property type="entry name" value="HAMP"/>
    <property type="match status" value="1"/>
</dbReference>
<proteinExistence type="predicted"/>
<evidence type="ECO:0000259" key="10">
    <source>
        <dbReference type="PROSITE" id="PS50109"/>
    </source>
</evidence>
<evidence type="ECO:0000256" key="5">
    <source>
        <dbReference type="ARBA" id="ARBA00022679"/>
    </source>
</evidence>
<comment type="catalytic activity">
    <reaction evidence="1">
        <text>ATP + protein L-histidine = ADP + protein N-phospho-L-histidine.</text>
        <dbReference type="EC" id="2.7.13.3"/>
    </reaction>
</comment>
<evidence type="ECO:0000256" key="9">
    <source>
        <dbReference type="SAM" id="Phobius"/>
    </source>
</evidence>
<keyword evidence="9" id="KW-0472">Membrane</keyword>
<evidence type="ECO:0000256" key="6">
    <source>
        <dbReference type="ARBA" id="ARBA00022777"/>
    </source>
</evidence>
<evidence type="ECO:0000259" key="11">
    <source>
        <dbReference type="PROSITE" id="PS50885"/>
    </source>
</evidence>
<dbReference type="Gene3D" id="1.20.5.1930">
    <property type="match status" value="1"/>
</dbReference>
<dbReference type="PROSITE" id="PS50109">
    <property type="entry name" value="HIS_KIN"/>
    <property type="match status" value="1"/>
</dbReference>
<keyword evidence="9" id="KW-1133">Transmembrane helix</keyword>
<feature type="coiled-coil region" evidence="8">
    <location>
        <begin position="216"/>
        <end position="273"/>
    </location>
</feature>
<dbReference type="PANTHER" id="PTHR24421:SF58">
    <property type="entry name" value="SIGNAL TRANSDUCTION HISTIDINE-PROTEIN KINASE_PHOSPHATASE UHPB"/>
    <property type="match status" value="1"/>
</dbReference>
<dbReference type="InterPro" id="IPR003660">
    <property type="entry name" value="HAMP_dom"/>
</dbReference>
<feature type="domain" description="Histidine kinase" evidence="10">
    <location>
        <begin position="244"/>
        <end position="451"/>
    </location>
</feature>
<feature type="transmembrane region" description="Helical" evidence="9">
    <location>
        <begin position="141"/>
        <end position="168"/>
    </location>
</feature>
<dbReference type="SMART" id="SM00387">
    <property type="entry name" value="HATPase_c"/>
    <property type="match status" value="1"/>
</dbReference>
<sequence length="457" mass="49452">MVAMACLIVGALLLIYQSALATRRLNLELVEGVGRQMDHRLSMYSRVEEIPERFPDWDLVTTPLLQSGQCAELRAKTGEVQHLNCAGLDRAAVSAPAWFAWLYRRVASDGLSSSEARQIFYRGTVHGSVVARYEPIASASLAWHSIVPLLGFAAGLVAVLCLMTFLVIDRALRPSKQIVDGLNRMARGDMSVRLPGFRLLQFDRISAVFNFVAAELTKANAERAGLARRLVDAQERERRHIARELHDEIAQTLSALNAQAAILRTKAERQESSLATEAAELEGVVANLMQTVRRTLTNLRPQELDDLGLVTSLEALVRQYNRNAAGATRFTLQMDGALDGLNAETNAHVYRIVQEALTNAAKHANARSVQIVLRQMENGVNGSDAIHLRIVDDGIGRSERHDAGMTVTPSVGGGAGLVGIRERVAALSGTFSAAPVSGGGFALEIEFPCAQPGASGS</sequence>
<dbReference type="InterPro" id="IPR005467">
    <property type="entry name" value="His_kinase_dom"/>
</dbReference>
<keyword evidence="13" id="KW-1185">Reference proteome</keyword>
<dbReference type="GO" id="GO:0000155">
    <property type="term" value="F:phosphorelay sensor kinase activity"/>
    <property type="evidence" value="ECO:0007669"/>
    <property type="project" value="InterPro"/>
</dbReference>
<dbReference type="Pfam" id="PF02518">
    <property type="entry name" value="HATPase_c"/>
    <property type="match status" value="1"/>
</dbReference>
<organism evidence="12 13">
    <name type="scientific">Hyphomicrobium sulfonivorans</name>
    <dbReference type="NCBI Taxonomy" id="121290"/>
    <lineage>
        <taxon>Bacteria</taxon>
        <taxon>Pseudomonadati</taxon>
        <taxon>Pseudomonadota</taxon>
        <taxon>Alphaproteobacteria</taxon>
        <taxon>Hyphomicrobiales</taxon>
        <taxon>Hyphomicrobiaceae</taxon>
        <taxon>Hyphomicrobium</taxon>
    </lineage>
</organism>
<keyword evidence="9" id="KW-0812">Transmembrane</keyword>
<dbReference type="AlphaFoldDB" id="A0A109BB46"/>
<dbReference type="EMBL" id="LMTR01000078">
    <property type="protein sequence ID" value="KWT65511.1"/>
    <property type="molecule type" value="Genomic_DNA"/>
</dbReference>
<dbReference type="InterPro" id="IPR011712">
    <property type="entry name" value="Sig_transdc_His_kin_sub3_dim/P"/>
</dbReference>
<keyword evidence="8" id="KW-0175">Coiled coil</keyword>
<dbReference type="PANTHER" id="PTHR24421">
    <property type="entry name" value="NITRATE/NITRITE SENSOR PROTEIN NARX-RELATED"/>
    <property type="match status" value="1"/>
</dbReference>
<dbReference type="PATRIC" id="fig|121290.4.peg.38"/>
<dbReference type="Pfam" id="PF07730">
    <property type="entry name" value="HisKA_3"/>
    <property type="match status" value="1"/>
</dbReference>
<evidence type="ECO:0000256" key="1">
    <source>
        <dbReference type="ARBA" id="ARBA00000085"/>
    </source>
</evidence>
<reference evidence="12 13" key="1">
    <citation type="submission" date="2015-10" db="EMBL/GenBank/DDBJ databases">
        <title>Transcriptomic analysis of a linuron degrading triple-species bacterial consortium.</title>
        <authorList>
            <person name="Albers P."/>
        </authorList>
    </citation>
    <scope>NUCLEOTIDE SEQUENCE [LARGE SCALE GENOMIC DNA]</scope>
    <source>
        <strain evidence="12 13">WDL6</strain>
    </source>
</reference>
<dbReference type="InterPro" id="IPR003594">
    <property type="entry name" value="HATPase_dom"/>
</dbReference>
<name>A0A109BB46_HYPSL</name>
<dbReference type="SUPFAM" id="SSF55874">
    <property type="entry name" value="ATPase domain of HSP90 chaperone/DNA topoisomerase II/histidine kinase"/>
    <property type="match status" value="1"/>
</dbReference>
<gene>
    <name evidence="12" type="ORF">APY04_2749</name>
</gene>
<evidence type="ECO:0000313" key="13">
    <source>
        <dbReference type="Proteomes" id="UP000059074"/>
    </source>
</evidence>
<evidence type="ECO:0000256" key="8">
    <source>
        <dbReference type="SAM" id="Coils"/>
    </source>
</evidence>
<dbReference type="GO" id="GO:0016020">
    <property type="term" value="C:membrane"/>
    <property type="evidence" value="ECO:0007669"/>
    <property type="project" value="UniProtKB-SubCell"/>
</dbReference>
<dbReference type="InterPro" id="IPR050482">
    <property type="entry name" value="Sensor_HK_TwoCompSys"/>
</dbReference>
<keyword evidence="5" id="KW-0808">Transferase</keyword>
<dbReference type="GO" id="GO:0046983">
    <property type="term" value="F:protein dimerization activity"/>
    <property type="evidence" value="ECO:0007669"/>
    <property type="project" value="InterPro"/>
</dbReference>
<keyword evidence="4" id="KW-0597">Phosphoprotein</keyword>
<protein>
    <recommendedName>
        <fullName evidence="3">histidine kinase</fullName>
        <ecNumber evidence="3">2.7.13.3</ecNumber>
    </recommendedName>
</protein>
<dbReference type="STRING" id="121290.APY04_2749"/>
<dbReference type="Gene3D" id="3.30.565.10">
    <property type="entry name" value="Histidine kinase-like ATPase, C-terminal domain"/>
    <property type="match status" value="1"/>
</dbReference>
<feature type="domain" description="HAMP" evidence="11">
    <location>
        <begin position="169"/>
        <end position="221"/>
    </location>
</feature>
<comment type="caution">
    <text evidence="12">The sequence shown here is derived from an EMBL/GenBank/DDBJ whole genome shotgun (WGS) entry which is preliminary data.</text>
</comment>
<dbReference type="EC" id="2.7.13.3" evidence="3"/>
<keyword evidence="7" id="KW-0902">Two-component regulatory system</keyword>
<dbReference type="CDD" id="cd16917">
    <property type="entry name" value="HATPase_UhpB-NarQ-NarX-like"/>
    <property type="match status" value="1"/>
</dbReference>
<dbReference type="Proteomes" id="UP000059074">
    <property type="component" value="Unassembled WGS sequence"/>
</dbReference>
<dbReference type="InterPro" id="IPR036890">
    <property type="entry name" value="HATPase_C_sf"/>
</dbReference>